<protein>
    <submittedName>
        <fullName evidence="4">FAD-binding oxidoreductase</fullName>
    </submittedName>
</protein>
<evidence type="ECO:0000313" key="6">
    <source>
        <dbReference type="Proteomes" id="UP000755667"/>
    </source>
</evidence>
<dbReference type="RefSeq" id="WP_085628826.1">
    <property type="nucleotide sequence ID" value="NZ_JAFBWU010000026.1"/>
</dbReference>
<organism evidence="4 6">
    <name type="scientific">Marivita cryptomonadis</name>
    <dbReference type="NCBI Taxonomy" id="505252"/>
    <lineage>
        <taxon>Bacteria</taxon>
        <taxon>Pseudomonadati</taxon>
        <taxon>Pseudomonadota</taxon>
        <taxon>Alphaproteobacteria</taxon>
        <taxon>Rhodobacterales</taxon>
        <taxon>Roseobacteraceae</taxon>
        <taxon>Marivita</taxon>
    </lineage>
</organism>
<evidence type="ECO:0000313" key="4">
    <source>
        <dbReference type="EMBL" id="MBM2415077.1"/>
    </source>
</evidence>
<dbReference type="GeneID" id="62640563"/>
<dbReference type="GO" id="GO:0032981">
    <property type="term" value="P:mitochondrial respiratory chain complex I assembly"/>
    <property type="evidence" value="ECO:0007669"/>
    <property type="project" value="TreeGrafter"/>
</dbReference>
<accession>A0A9Q2S7E5</accession>
<dbReference type="Proteomes" id="UP000755667">
    <property type="component" value="Unassembled WGS sequence"/>
</dbReference>
<evidence type="ECO:0000313" key="7">
    <source>
        <dbReference type="Proteomes" id="UP000809440"/>
    </source>
</evidence>
<dbReference type="InterPro" id="IPR036188">
    <property type="entry name" value="FAD/NAD-bd_sf"/>
</dbReference>
<evidence type="ECO:0000256" key="2">
    <source>
        <dbReference type="SAM" id="Phobius"/>
    </source>
</evidence>
<dbReference type="InterPro" id="IPR006076">
    <property type="entry name" value="FAD-dep_OxRdtase"/>
</dbReference>
<dbReference type="Proteomes" id="UP000809440">
    <property type="component" value="Unassembled WGS sequence"/>
</dbReference>
<name>A0A9Q2S7E5_9RHOB</name>
<reference evidence="4 7" key="1">
    <citation type="submission" date="2021-01" db="EMBL/GenBank/DDBJ databases">
        <title>Diatom-associated Roseobacters Show Island Model of Population Structure.</title>
        <authorList>
            <person name="Qu L."/>
            <person name="Feng X."/>
            <person name="Chen Y."/>
            <person name="Li L."/>
            <person name="Wang X."/>
            <person name="Hu Z."/>
            <person name="Wang H."/>
            <person name="Luo H."/>
        </authorList>
    </citation>
    <scope>NUCLEOTIDE SEQUENCE</scope>
    <source>
        <strain evidence="5 7">CC28-63</strain>
        <strain evidence="4">CC28-69</strain>
    </source>
</reference>
<dbReference type="Gene3D" id="3.50.50.60">
    <property type="entry name" value="FAD/NAD(P)-binding domain"/>
    <property type="match status" value="1"/>
</dbReference>
<dbReference type="AlphaFoldDB" id="A0A9Q2S7E5"/>
<sequence>MGTQPARDSYDVVIVGGAIMGSAVAWFLTDLGFDGRILVVDRDMSFAKTATATSTSCIRQQFSTELNVRISQFGADFITDLRGFMGGDPRVPQLGIRNFGYLYLADTDAFADDLRGRALVQQGAGAATRLLSRDQIARLYPFYALDDIVLGSINTRGEGYFDSMAVFEWLRRQAQERGVEYLEAEVVGMEVAGARVQSVTLGDGARVACGQVINAAGPRAGHVAGLAGIDLPVEPRKRYSWVFKAEQPLDRDLPLTIDPSGLHVRENGGGTYQAGGHFGDDPAVAFDDFAMDHGLWEAEVWPLLAARIPQFETIKLTHSWVGHYEMNTFDHNAVLGAHPEVSNFLFINGFSGHGLQQAPAMGRGLAEWLCFGSYQTLDLSEFHFDRLLNGVPQVEKAVI</sequence>
<feature type="domain" description="FAD dependent oxidoreductase" evidence="3">
    <location>
        <begin position="11"/>
        <end position="368"/>
    </location>
</feature>
<keyword evidence="2" id="KW-1133">Transmembrane helix</keyword>
<keyword evidence="2" id="KW-0812">Transmembrane</keyword>
<evidence type="ECO:0000313" key="5">
    <source>
        <dbReference type="EMBL" id="MBM2419749.1"/>
    </source>
</evidence>
<dbReference type="EMBL" id="JAFBXF010000026">
    <property type="protein sequence ID" value="MBM2419749.1"/>
    <property type="molecule type" value="Genomic_DNA"/>
</dbReference>
<dbReference type="GO" id="GO:0016491">
    <property type="term" value="F:oxidoreductase activity"/>
    <property type="evidence" value="ECO:0007669"/>
    <property type="project" value="UniProtKB-KW"/>
</dbReference>
<dbReference type="EMBL" id="JAFBXE010000026">
    <property type="protein sequence ID" value="MBM2415077.1"/>
    <property type="molecule type" value="Genomic_DNA"/>
</dbReference>
<evidence type="ECO:0000256" key="1">
    <source>
        <dbReference type="ARBA" id="ARBA00023002"/>
    </source>
</evidence>
<feature type="transmembrane region" description="Helical" evidence="2">
    <location>
        <begin position="12"/>
        <end position="29"/>
    </location>
</feature>
<dbReference type="SUPFAM" id="SSF51905">
    <property type="entry name" value="FAD/NAD(P)-binding domain"/>
    <property type="match status" value="1"/>
</dbReference>
<gene>
    <name evidence="4" type="ORF">JQX41_22465</name>
    <name evidence="5" type="ORF">JQX48_22490</name>
</gene>
<dbReference type="Pfam" id="PF01266">
    <property type="entry name" value="DAO"/>
    <property type="match status" value="1"/>
</dbReference>
<keyword evidence="7" id="KW-1185">Reference proteome</keyword>
<evidence type="ECO:0000259" key="3">
    <source>
        <dbReference type="Pfam" id="PF01266"/>
    </source>
</evidence>
<dbReference type="OrthoDB" id="9806452at2"/>
<dbReference type="PANTHER" id="PTHR13847">
    <property type="entry name" value="SARCOSINE DEHYDROGENASE-RELATED"/>
    <property type="match status" value="1"/>
</dbReference>
<dbReference type="Gene3D" id="3.30.9.10">
    <property type="entry name" value="D-Amino Acid Oxidase, subunit A, domain 2"/>
    <property type="match status" value="1"/>
</dbReference>
<proteinExistence type="predicted"/>
<comment type="caution">
    <text evidence="4">The sequence shown here is derived from an EMBL/GenBank/DDBJ whole genome shotgun (WGS) entry which is preliminary data.</text>
</comment>
<dbReference type="PANTHER" id="PTHR13847:SF287">
    <property type="entry name" value="FAD-DEPENDENT OXIDOREDUCTASE DOMAIN-CONTAINING PROTEIN 1"/>
    <property type="match status" value="1"/>
</dbReference>
<keyword evidence="1" id="KW-0560">Oxidoreductase</keyword>
<keyword evidence="2" id="KW-0472">Membrane</keyword>
<dbReference type="GO" id="GO:0005737">
    <property type="term" value="C:cytoplasm"/>
    <property type="evidence" value="ECO:0007669"/>
    <property type="project" value="TreeGrafter"/>
</dbReference>